<dbReference type="GO" id="GO:0004494">
    <property type="term" value="F:methylmalonyl-CoA mutase activity"/>
    <property type="evidence" value="ECO:0007669"/>
    <property type="project" value="InterPro"/>
</dbReference>
<dbReference type="OrthoDB" id="9762378at2"/>
<gene>
    <name evidence="8" type="ORF">GHC57_18375</name>
</gene>
<dbReference type="GO" id="GO:0046872">
    <property type="term" value="F:metal ion binding"/>
    <property type="evidence" value="ECO:0007669"/>
    <property type="project" value="UniProtKB-KW"/>
</dbReference>
<dbReference type="SUPFAM" id="SSF51703">
    <property type="entry name" value="Cobalamin (vitamin B12)-dependent enzymes"/>
    <property type="match status" value="1"/>
</dbReference>
<dbReference type="SUPFAM" id="SSF52242">
    <property type="entry name" value="Cobalamin (vitamin B12)-binding domain"/>
    <property type="match status" value="1"/>
</dbReference>
<evidence type="ECO:0000256" key="1">
    <source>
        <dbReference type="ARBA" id="ARBA00001922"/>
    </source>
</evidence>
<reference evidence="8 9" key="1">
    <citation type="submission" date="2019-10" db="EMBL/GenBank/DDBJ databases">
        <title>Draft whole-genome sequence of the purple nonsulfur photosynthetic bacterium Roseospira navarrensis DSM 15114.</title>
        <authorList>
            <person name="Kyndt J.A."/>
            <person name="Meyer T.E."/>
        </authorList>
    </citation>
    <scope>NUCLEOTIDE SEQUENCE [LARGE SCALE GENOMIC DNA]</scope>
    <source>
        <strain evidence="8 9">DSM 15114</strain>
    </source>
</reference>
<dbReference type="Pfam" id="PF01642">
    <property type="entry name" value="MM_CoA_mutase"/>
    <property type="match status" value="1"/>
</dbReference>
<dbReference type="InterPro" id="IPR036724">
    <property type="entry name" value="Cobalamin-bd_sf"/>
</dbReference>
<keyword evidence="5" id="KW-0413">Isomerase</keyword>
<dbReference type="NCBIfam" id="TIGR00641">
    <property type="entry name" value="acid_CoA_mut_N"/>
    <property type="match status" value="1"/>
</dbReference>
<dbReference type="InterPro" id="IPR006098">
    <property type="entry name" value="MMCoA_mutase_a_cat"/>
</dbReference>
<evidence type="ECO:0000256" key="4">
    <source>
        <dbReference type="ARBA" id="ARBA00022723"/>
    </source>
</evidence>
<evidence type="ECO:0000256" key="6">
    <source>
        <dbReference type="ARBA" id="ARBA00023285"/>
    </source>
</evidence>
<comment type="caution">
    <text evidence="8">The sequence shown here is derived from an EMBL/GenBank/DDBJ whole genome shotgun (WGS) entry which is preliminary data.</text>
</comment>
<organism evidence="8 9">
    <name type="scientific">Roseospira navarrensis</name>
    <dbReference type="NCBI Taxonomy" id="140058"/>
    <lineage>
        <taxon>Bacteria</taxon>
        <taxon>Pseudomonadati</taxon>
        <taxon>Pseudomonadota</taxon>
        <taxon>Alphaproteobacteria</taxon>
        <taxon>Rhodospirillales</taxon>
        <taxon>Rhodospirillaceae</taxon>
        <taxon>Roseospira</taxon>
    </lineage>
</organism>
<dbReference type="NCBIfam" id="TIGR00640">
    <property type="entry name" value="acid_CoA_mut_C"/>
    <property type="match status" value="1"/>
</dbReference>
<dbReference type="Proteomes" id="UP000434582">
    <property type="component" value="Unassembled WGS sequence"/>
</dbReference>
<dbReference type="CDD" id="cd02071">
    <property type="entry name" value="MM_CoA_mut_B12_BD"/>
    <property type="match status" value="1"/>
</dbReference>
<dbReference type="Pfam" id="PF02310">
    <property type="entry name" value="B12-binding"/>
    <property type="match status" value="1"/>
</dbReference>
<dbReference type="InterPro" id="IPR006159">
    <property type="entry name" value="Acid_CoA_mut_C"/>
</dbReference>
<feature type="domain" description="B12-binding" evidence="7">
    <location>
        <begin position="537"/>
        <end position="666"/>
    </location>
</feature>
<name>A0A7X1ZH66_9PROT</name>
<dbReference type="InterPro" id="IPR016176">
    <property type="entry name" value="Cbl-dep_enz_cat"/>
</dbReference>
<dbReference type="Gene3D" id="3.40.50.280">
    <property type="entry name" value="Cobalamin-binding domain"/>
    <property type="match status" value="1"/>
</dbReference>
<keyword evidence="9" id="KW-1185">Reference proteome</keyword>
<evidence type="ECO:0000313" key="9">
    <source>
        <dbReference type="Proteomes" id="UP000434582"/>
    </source>
</evidence>
<dbReference type="Gene3D" id="3.20.20.240">
    <property type="entry name" value="Methylmalonyl-CoA mutase"/>
    <property type="match status" value="1"/>
</dbReference>
<comment type="cofactor">
    <cofactor evidence="1">
        <name>adenosylcob(III)alamin</name>
        <dbReference type="ChEBI" id="CHEBI:18408"/>
    </cofactor>
</comment>
<keyword evidence="4" id="KW-0479">Metal-binding</keyword>
<protein>
    <submittedName>
        <fullName evidence="8">Protein meaA</fullName>
    </submittedName>
</protein>
<comment type="similarity">
    <text evidence="2">Belongs to the methylmalonyl-CoA mutase family.</text>
</comment>
<dbReference type="PANTHER" id="PTHR48101:SF3">
    <property type="entry name" value="COENZYME B12-DEPENDENT MUTASE"/>
    <property type="match status" value="1"/>
</dbReference>
<dbReference type="PROSITE" id="PS51332">
    <property type="entry name" value="B12_BINDING"/>
    <property type="match status" value="1"/>
</dbReference>
<evidence type="ECO:0000256" key="5">
    <source>
        <dbReference type="ARBA" id="ARBA00023235"/>
    </source>
</evidence>
<evidence type="ECO:0000256" key="2">
    <source>
        <dbReference type="ARBA" id="ARBA00008465"/>
    </source>
</evidence>
<dbReference type="InterPro" id="IPR006158">
    <property type="entry name" value="Cobalamin-bd"/>
</dbReference>
<accession>A0A7X1ZH66</accession>
<dbReference type="RefSeq" id="WP_153347009.1">
    <property type="nucleotide sequence ID" value="NZ_WIVE01000108.1"/>
</dbReference>
<proteinExistence type="inferred from homology"/>
<evidence type="ECO:0000259" key="7">
    <source>
        <dbReference type="PROSITE" id="PS51332"/>
    </source>
</evidence>
<dbReference type="PANTHER" id="PTHR48101">
    <property type="entry name" value="METHYLMALONYL-COA MUTASE, MITOCHONDRIAL-RELATED"/>
    <property type="match status" value="1"/>
</dbReference>
<evidence type="ECO:0000313" key="8">
    <source>
        <dbReference type="EMBL" id="MQX38488.1"/>
    </source>
</evidence>
<keyword evidence="3" id="KW-0846">Cobalamin</keyword>
<dbReference type="EMBL" id="WIVE01000108">
    <property type="protein sequence ID" value="MQX38488.1"/>
    <property type="molecule type" value="Genomic_DNA"/>
</dbReference>
<dbReference type="GO" id="GO:0031419">
    <property type="term" value="F:cobalamin binding"/>
    <property type="evidence" value="ECO:0007669"/>
    <property type="project" value="UniProtKB-KW"/>
</dbReference>
<dbReference type="AlphaFoldDB" id="A0A7X1ZH66"/>
<evidence type="ECO:0000256" key="3">
    <source>
        <dbReference type="ARBA" id="ARBA00022628"/>
    </source>
</evidence>
<keyword evidence="6" id="KW-0170">Cobalt</keyword>
<dbReference type="InterPro" id="IPR006099">
    <property type="entry name" value="MeMalonylCoA_mutase_a/b_cat"/>
</dbReference>
<sequence>MTGKPVTPTPSAAPQRDKPWLFRTYSGHSSAKASNELYRTNLARGQTGLSVAFDLPTQTGYDSDHVLATGEVGKVGVPICHLGDMMTLFDGIPLEKMNTSMTINAPAAWLLSLYIAAAEKQGAARDQLQGTVQNDIIKEYLSRGTYMFPPDPSMRLINDVIAFTYKQIPKWNPTNVCSYHLQEAGATPEQELAFALATARAVLDTVRDSGQVPPEDFPVVVGRISFFVNAGIRFVTELCKMRAFAELWDEMCRERYGVENEKYRRFRYGVQVNSLGLTEQQPENNVYRILLEMLAVVLSKNARARAVQLPAWNEALGLPRPWDQQWSLRLQQIVAFETDLLEYGDLFDGSAEVTRKVEALKEQAREELDRIDAMGGAVPAVESSYMKQKLVESNTKRLAAIESGDMTVVGVNKYTEAAPSPLSTGEGNIMAVDPAAEREQIESLKAWREQRDDAAVKAALADLAAAAKEGRNIMEPSIACAHAGVTTGEWGQTLRDIFGEYRAPTGVARSAGEATSSERMTAVRGRVEDVSARLGRRVKILVGKPGLDGHSNGAEQIAVRARDAGMEVVYEGIRLTPAQIVNAALEEGVHVVGLSILSGSHVPLITDVLERMRAAGLGDVPVVAGGIIPPEDEKTLLAAGVARIYTPKDYDVTAIMDDIVTIIDPDQQRAA</sequence>